<sequence>MSAREPRFSQKVLIDPTPLPASVPPVTECGTSSAPLMSASFFIGDRCKAFNDDYMQCKTEAYGRGEKECMREGRKVTRCAKSVIDDINKSCLDSFRAHWECLEHNNQQMWHCRRPEQRLNDCVFEKIGLKKEIPGTPEGETPVHLRDRQIFSTKATSKRIKDPRAGKPEETKAKAEA</sequence>
<dbReference type="PANTHER" id="PTHR13344">
    <property type="entry name" value="NADH-UBIQUINONE OXIDOREDUCTASE"/>
    <property type="match status" value="1"/>
</dbReference>
<reference evidence="11" key="1">
    <citation type="journal article" date="2023" name="Genome Biol. Evol.">
        <title>First Whole Genome Sequence and Flow Cytometry Genome Size Data for the Lichen-Forming Fungus Ramalina farinacea (Ascomycota).</title>
        <authorList>
            <person name="Llewellyn T."/>
            <person name="Mian S."/>
            <person name="Hill R."/>
            <person name="Leitch I.J."/>
            <person name="Gaya E."/>
        </authorList>
    </citation>
    <scope>NUCLEOTIDE SEQUENCE</scope>
    <source>
        <strain evidence="11">LIQ254RAFAR</strain>
    </source>
</reference>
<evidence type="ECO:0000256" key="1">
    <source>
        <dbReference type="ARBA" id="ARBA00003195"/>
    </source>
</evidence>
<dbReference type="InterPro" id="IPR016680">
    <property type="entry name" value="NDUFA8"/>
</dbReference>
<keyword evidence="6 9" id="KW-0249">Electron transport</keyword>
<comment type="caution">
    <text evidence="11">The sequence shown here is derived from an EMBL/GenBank/DDBJ whole genome shotgun (WGS) entry which is preliminary data.</text>
</comment>
<comment type="subcellular location">
    <subcellularLocation>
        <location evidence="9">Mitochondrion inner membrane</location>
    </subcellularLocation>
</comment>
<evidence type="ECO:0000256" key="10">
    <source>
        <dbReference type="SAM" id="MobiDB-lite"/>
    </source>
</evidence>
<keyword evidence="8" id="KW-1015">Disulfide bond</keyword>
<keyword evidence="9" id="KW-0472">Membrane</keyword>
<keyword evidence="7 9" id="KW-0496">Mitochondrion</keyword>
<dbReference type="PANTHER" id="PTHR13344:SF0">
    <property type="entry name" value="NADH DEHYDROGENASE [UBIQUINONE] 1 ALPHA SUBCOMPLEX SUBUNIT 8"/>
    <property type="match status" value="1"/>
</dbReference>
<dbReference type="AlphaFoldDB" id="A0AA43QK68"/>
<comment type="similarity">
    <text evidence="2 9">Belongs to the complex I NDUFA8 subunit family.</text>
</comment>
<evidence type="ECO:0000256" key="2">
    <source>
        <dbReference type="ARBA" id="ARBA00010705"/>
    </source>
</evidence>
<organism evidence="11 12">
    <name type="scientific">Ramalina farinacea</name>
    <dbReference type="NCBI Taxonomy" id="258253"/>
    <lineage>
        <taxon>Eukaryota</taxon>
        <taxon>Fungi</taxon>
        <taxon>Dikarya</taxon>
        <taxon>Ascomycota</taxon>
        <taxon>Pezizomycotina</taxon>
        <taxon>Lecanoromycetes</taxon>
        <taxon>OSLEUM clade</taxon>
        <taxon>Lecanoromycetidae</taxon>
        <taxon>Lecanorales</taxon>
        <taxon>Lecanorineae</taxon>
        <taxon>Ramalinaceae</taxon>
        <taxon>Ramalina</taxon>
    </lineage>
</organism>
<proteinExistence type="inferred from homology"/>
<evidence type="ECO:0000256" key="4">
    <source>
        <dbReference type="ARBA" id="ARBA00022660"/>
    </source>
</evidence>
<comment type="function">
    <text evidence="1 9">Accessory subunit of the mitochondrial membrane respiratory chain NADH dehydrogenase (Complex I), that is believed not to be involved in catalysis. Complex I functions in the transfer of electrons from NADH to the respiratory chain. The immediate electron acceptor for the enzyme is believed to be ubiquinone.</text>
</comment>
<dbReference type="GO" id="GO:0005743">
    <property type="term" value="C:mitochondrial inner membrane"/>
    <property type="evidence" value="ECO:0007669"/>
    <property type="project" value="UniProtKB-SubCell"/>
</dbReference>
<keyword evidence="9" id="KW-0999">Mitochondrion inner membrane</keyword>
<dbReference type="PIRSF" id="PIRSF017016">
    <property type="entry name" value="NDUA8"/>
    <property type="match status" value="1"/>
</dbReference>
<keyword evidence="12" id="KW-1185">Reference proteome</keyword>
<protein>
    <recommendedName>
        <fullName evidence="9">NADH-ubiquinone oxidoreductase</fullName>
    </recommendedName>
</protein>
<feature type="region of interest" description="Disordered" evidence="10">
    <location>
        <begin position="133"/>
        <end position="177"/>
    </location>
</feature>
<keyword evidence="5" id="KW-0677">Repeat</keyword>
<gene>
    <name evidence="11" type="primary">NdufA8</name>
    <name evidence="11" type="ORF">OHK93_007279</name>
</gene>
<dbReference type="EMBL" id="JAPUFD010000006">
    <property type="protein sequence ID" value="MDI1488005.1"/>
    <property type="molecule type" value="Genomic_DNA"/>
</dbReference>
<evidence type="ECO:0000256" key="3">
    <source>
        <dbReference type="ARBA" id="ARBA00022448"/>
    </source>
</evidence>
<keyword evidence="3 9" id="KW-0813">Transport</keyword>
<evidence type="ECO:0000256" key="7">
    <source>
        <dbReference type="ARBA" id="ARBA00023128"/>
    </source>
</evidence>
<keyword evidence="4 9" id="KW-0679">Respiratory chain</keyword>
<name>A0AA43QK68_9LECA</name>
<feature type="compositionally biased region" description="Basic and acidic residues" evidence="10">
    <location>
        <begin position="159"/>
        <end position="177"/>
    </location>
</feature>
<evidence type="ECO:0000256" key="8">
    <source>
        <dbReference type="ARBA" id="ARBA00023157"/>
    </source>
</evidence>
<dbReference type="GO" id="GO:0006120">
    <property type="term" value="P:mitochondrial electron transport, NADH to ubiquinone"/>
    <property type="evidence" value="ECO:0007669"/>
    <property type="project" value="InterPro"/>
</dbReference>
<evidence type="ECO:0000256" key="9">
    <source>
        <dbReference type="PIRNR" id="PIRNR017016"/>
    </source>
</evidence>
<evidence type="ECO:0000313" key="12">
    <source>
        <dbReference type="Proteomes" id="UP001161017"/>
    </source>
</evidence>
<evidence type="ECO:0000313" key="11">
    <source>
        <dbReference type="EMBL" id="MDI1488005.1"/>
    </source>
</evidence>
<accession>A0AA43QK68</accession>
<dbReference type="PROSITE" id="PS51808">
    <property type="entry name" value="CHCH"/>
    <property type="match status" value="1"/>
</dbReference>
<evidence type="ECO:0000256" key="6">
    <source>
        <dbReference type="ARBA" id="ARBA00022982"/>
    </source>
</evidence>
<dbReference type="Proteomes" id="UP001161017">
    <property type="component" value="Unassembled WGS sequence"/>
</dbReference>
<evidence type="ECO:0000256" key="5">
    <source>
        <dbReference type="ARBA" id="ARBA00022737"/>
    </source>
</evidence>